<reference evidence="3 4" key="1">
    <citation type="submission" date="2012-02" db="EMBL/GenBank/DDBJ databases">
        <title>Complete genome sequence of Phycisphaera mikurensis NBRC 102666.</title>
        <authorList>
            <person name="Ankai A."/>
            <person name="Hosoyama A."/>
            <person name="Terui Y."/>
            <person name="Sekine M."/>
            <person name="Fukai R."/>
            <person name="Kato Y."/>
            <person name="Nakamura S."/>
            <person name="Yamada-Narita S."/>
            <person name="Kawakoshi A."/>
            <person name="Fukunaga Y."/>
            <person name="Yamazaki S."/>
            <person name="Fujita N."/>
        </authorList>
    </citation>
    <scope>NUCLEOTIDE SEQUENCE [LARGE SCALE GENOMIC DNA]</scope>
    <source>
        <strain evidence="4">NBRC 102666 / KCTC 22515 / FYK2301M01</strain>
    </source>
</reference>
<sequence length="235" mass="26222">MENDRRAALLFLLATVPLPTVGVTLSLVLFPEAWWSKAVFALAKAWLVAAPLAWLWLVEERRPRIPPFSWRGMGAANATGAVIFVAIGLAWIGFGRERVDAPAMAALMREAGLRNGWSFLAAAAYWCTVNSLIEEYFWRWWVYERLRAFAPAAAAVLVCGVLFTTHHVVVLDAYLPWELTLLGSLGVLIGGITWSWIYARYGNLYAAYVSHVWADVVIFWIGWEVLRGQVAPANA</sequence>
<evidence type="ECO:0000259" key="2">
    <source>
        <dbReference type="Pfam" id="PF02517"/>
    </source>
</evidence>
<feature type="transmembrane region" description="Helical" evidence="1">
    <location>
        <begin position="70"/>
        <end position="94"/>
    </location>
</feature>
<accession>I0IGD5</accession>
<dbReference type="STRING" id="1142394.PSMK_21640"/>
<feature type="transmembrane region" description="Helical" evidence="1">
    <location>
        <begin position="117"/>
        <end position="137"/>
    </location>
</feature>
<dbReference type="KEGG" id="phm:PSMK_21640"/>
<dbReference type="GO" id="GO:0004175">
    <property type="term" value="F:endopeptidase activity"/>
    <property type="evidence" value="ECO:0007669"/>
    <property type="project" value="UniProtKB-ARBA"/>
</dbReference>
<keyword evidence="1" id="KW-0812">Transmembrane</keyword>
<feature type="transmembrane region" description="Helical" evidence="1">
    <location>
        <begin position="149"/>
        <end position="169"/>
    </location>
</feature>
<evidence type="ECO:0000313" key="4">
    <source>
        <dbReference type="Proteomes" id="UP000007881"/>
    </source>
</evidence>
<protein>
    <recommendedName>
        <fullName evidence="2">CAAX prenyl protease 2/Lysostaphin resistance protein A-like domain-containing protein</fullName>
    </recommendedName>
</protein>
<dbReference type="EMBL" id="AP012338">
    <property type="protein sequence ID" value="BAM04323.1"/>
    <property type="molecule type" value="Genomic_DNA"/>
</dbReference>
<dbReference type="Pfam" id="PF02517">
    <property type="entry name" value="Rce1-like"/>
    <property type="match status" value="1"/>
</dbReference>
<proteinExistence type="predicted"/>
<dbReference type="Proteomes" id="UP000007881">
    <property type="component" value="Chromosome"/>
</dbReference>
<dbReference type="HOGENOM" id="CLU_1208822_0_0_0"/>
<evidence type="ECO:0000256" key="1">
    <source>
        <dbReference type="SAM" id="Phobius"/>
    </source>
</evidence>
<feature type="transmembrane region" description="Helical" evidence="1">
    <location>
        <begin position="175"/>
        <end position="197"/>
    </location>
</feature>
<keyword evidence="4" id="KW-1185">Reference proteome</keyword>
<dbReference type="RefSeq" id="WP_014437541.1">
    <property type="nucleotide sequence ID" value="NC_017080.1"/>
</dbReference>
<feature type="domain" description="CAAX prenyl protease 2/Lysostaphin resistance protein A-like" evidence="2">
    <location>
        <begin position="117"/>
        <end position="216"/>
    </location>
</feature>
<name>I0IGD5_PHYMF</name>
<dbReference type="AlphaFoldDB" id="I0IGD5"/>
<dbReference type="InterPro" id="IPR003675">
    <property type="entry name" value="Rce1/LyrA-like_dom"/>
</dbReference>
<evidence type="ECO:0000313" key="3">
    <source>
        <dbReference type="EMBL" id="BAM04323.1"/>
    </source>
</evidence>
<dbReference type="OrthoDB" id="265207at2"/>
<keyword evidence="1" id="KW-1133">Transmembrane helix</keyword>
<dbReference type="eggNOG" id="COG1266">
    <property type="taxonomic scope" value="Bacteria"/>
</dbReference>
<gene>
    <name evidence="3" type="ordered locus">PSMK_21640</name>
</gene>
<organism evidence="3 4">
    <name type="scientific">Phycisphaera mikurensis (strain NBRC 102666 / KCTC 22515 / FYK2301M01)</name>
    <dbReference type="NCBI Taxonomy" id="1142394"/>
    <lineage>
        <taxon>Bacteria</taxon>
        <taxon>Pseudomonadati</taxon>
        <taxon>Planctomycetota</taxon>
        <taxon>Phycisphaerae</taxon>
        <taxon>Phycisphaerales</taxon>
        <taxon>Phycisphaeraceae</taxon>
        <taxon>Phycisphaera</taxon>
    </lineage>
</organism>
<keyword evidence="1" id="KW-0472">Membrane</keyword>
<dbReference type="GO" id="GO:0080120">
    <property type="term" value="P:CAAX-box protein maturation"/>
    <property type="evidence" value="ECO:0007669"/>
    <property type="project" value="UniProtKB-ARBA"/>
</dbReference>
<feature type="transmembrane region" description="Helical" evidence="1">
    <location>
        <begin position="204"/>
        <end position="223"/>
    </location>
</feature>